<reference evidence="1 2" key="1">
    <citation type="submission" date="2016-10" db="EMBL/GenBank/DDBJ databases">
        <authorList>
            <person name="de Groot N.N."/>
        </authorList>
    </citation>
    <scope>NUCLEOTIDE SEQUENCE [LARGE SCALE GENOMIC DNA]</scope>
    <source>
        <strain evidence="1">MBHS1</strain>
    </source>
</reference>
<proteinExistence type="predicted"/>
<dbReference type="EMBL" id="FMSV02000072">
    <property type="protein sequence ID" value="SEH04651.1"/>
    <property type="molecule type" value="Genomic_DNA"/>
</dbReference>
<gene>
    <name evidence="1" type="ORF">MBHS_00500</name>
</gene>
<accession>A0A1H6F5I6</accession>
<name>A0A1H6F5I6_9GAMM</name>
<evidence type="ECO:0000313" key="2">
    <source>
        <dbReference type="Proteomes" id="UP000236724"/>
    </source>
</evidence>
<evidence type="ECO:0000313" key="1">
    <source>
        <dbReference type="EMBL" id="SEH04651.1"/>
    </source>
</evidence>
<organism evidence="1 2">
    <name type="scientific">Candidatus Venteria ishoeyi</name>
    <dbReference type="NCBI Taxonomy" id="1899563"/>
    <lineage>
        <taxon>Bacteria</taxon>
        <taxon>Pseudomonadati</taxon>
        <taxon>Pseudomonadota</taxon>
        <taxon>Gammaproteobacteria</taxon>
        <taxon>Thiotrichales</taxon>
        <taxon>Thiotrichaceae</taxon>
        <taxon>Venteria</taxon>
    </lineage>
</organism>
<sequence length="85" mass="9773">MQLGGCLRTQDLLRKSWIWSDFSLIFVKYTQYSPQIMKKSASNQLSLATASVLGQPPRRLSENSKINDFAKFNPLFINGLKIQFF</sequence>
<dbReference type="AlphaFoldDB" id="A0A1H6F5I6"/>
<keyword evidence="2" id="KW-1185">Reference proteome</keyword>
<protein>
    <submittedName>
        <fullName evidence="1">Uncharacterized protein</fullName>
    </submittedName>
</protein>
<dbReference type="Proteomes" id="UP000236724">
    <property type="component" value="Unassembled WGS sequence"/>
</dbReference>